<dbReference type="SUPFAM" id="SSF110997">
    <property type="entry name" value="Sporulation related repeat"/>
    <property type="match status" value="1"/>
</dbReference>
<dbReference type="Gene3D" id="3.30.70.1070">
    <property type="entry name" value="Sporulation related repeat"/>
    <property type="match status" value="1"/>
</dbReference>
<dbReference type="InterPro" id="IPR040495">
    <property type="entry name" value="HU-CCDC81_bac_1"/>
</dbReference>
<comment type="caution">
    <text evidence="2">The sequence shown here is derived from an EMBL/GenBank/DDBJ whole genome shotgun (WGS) entry which is preliminary data.</text>
</comment>
<evidence type="ECO:0000313" key="3">
    <source>
        <dbReference type="Proteomes" id="UP000823641"/>
    </source>
</evidence>
<dbReference type="InterPro" id="IPR036680">
    <property type="entry name" value="SPOR-like_sf"/>
</dbReference>
<dbReference type="InterPro" id="IPR007730">
    <property type="entry name" value="SPOR-like_dom"/>
</dbReference>
<protein>
    <submittedName>
        <fullName evidence="2">SPOR domain-containing protein</fullName>
    </submittedName>
</protein>
<proteinExistence type="predicted"/>
<dbReference type="Pfam" id="PF05036">
    <property type="entry name" value="SPOR"/>
    <property type="match status" value="1"/>
</dbReference>
<evidence type="ECO:0000259" key="1">
    <source>
        <dbReference type="PROSITE" id="PS51724"/>
    </source>
</evidence>
<accession>A0A9D9N4M1</accession>
<dbReference type="Proteomes" id="UP000823641">
    <property type="component" value="Unassembled WGS sequence"/>
</dbReference>
<gene>
    <name evidence="2" type="ORF">IAA73_08405</name>
</gene>
<name>A0A9D9N4M1_9BACT</name>
<sequence length="311" mass="34779">MNMLLSDYIEQALVKHDCAIVPGLGGFVVQRESARILEDKVLPPHSTVGFNPLLTHTDGQLAADIMRDKEISYKEADALLNEWVNEWQRVLEAGRAVDVGKIGTLQRQPDGHIEFLPTDMHFLPDNLGLSPIFRHRKELTIPRKPSILLTYSRYVAACAAFALLLFAPGNTPTSSYVDYATLDPTIWTKQMLATPVASPDTCSLENLESTTGATDSIIPRLETSVEITPQKEATEVYKFHLIVAALDEVSAEKYCEKLREKGHDKAHVIPYKKGLYRIAIASYAQRQQALDAMETLRSQNSSYAKAWVYCE</sequence>
<organism evidence="2 3">
    <name type="scientific">Candidatus Gallipaludibacter merdavium</name>
    <dbReference type="NCBI Taxonomy" id="2840839"/>
    <lineage>
        <taxon>Bacteria</taxon>
        <taxon>Pseudomonadati</taxon>
        <taxon>Bacteroidota</taxon>
        <taxon>Bacteroidia</taxon>
        <taxon>Bacteroidales</taxon>
        <taxon>Candidatus Gallipaludibacter</taxon>
    </lineage>
</organism>
<dbReference type="Pfam" id="PF18174">
    <property type="entry name" value="HU-CCDC81_bac_1"/>
    <property type="match status" value="1"/>
</dbReference>
<dbReference type="AlphaFoldDB" id="A0A9D9N4M1"/>
<reference evidence="2" key="2">
    <citation type="journal article" date="2021" name="PeerJ">
        <title>Extensive microbial diversity within the chicken gut microbiome revealed by metagenomics and culture.</title>
        <authorList>
            <person name="Gilroy R."/>
            <person name="Ravi A."/>
            <person name="Getino M."/>
            <person name="Pursley I."/>
            <person name="Horton D.L."/>
            <person name="Alikhan N.F."/>
            <person name="Baker D."/>
            <person name="Gharbi K."/>
            <person name="Hall N."/>
            <person name="Watson M."/>
            <person name="Adriaenssens E.M."/>
            <person name="Foster-Nyarko E."/>
            <person name="Jarju S."/>
            <person name="Secka A."/>
            <person name="Antonio M."/>
            <person name="Oren A."/>
            <person name="Chaudhuri R.R."/>
            <person name="La Ragione R."/>
            <person name="Hildebrand F."/>
            <person name="Pallen M.J."/>
        </authorList>
    </citation>
    <scope>NUCLEOTIDE SEQUENCE</scope>
    <source>
        <strain evidence="2">G3-3990</strain>
    </source>
</reference>
<dbReference type="EMBL" id="JADIMG010000079">
    <property type="protein sequence ID" value="MBO8460336.1"/>
    <property type="molecule type" value="Genomic_DNA"/>
</dbReference>
<evidence type="ECO:0000313" key="2">
    <source>
        <dbReference type="EMBL" id="MBO8460336.1"/>
    </source>
</evidence>
<dbReference type="PROSITE" id="PS51724">
    <property type="entry name" value="SPOR"/>
    <property type="match status" value="1"/>
</dbReference>
<dbReference type="GO" id="GO:0042834">
    <property type="term" value="F:peptidoglycan binding"/>
    <property type="evidence" value="ECO:0007669"/>
    <property type="project" value="InterPro"/>
</dbReference>
<feature type="domain" description="SPOR" evidence="1">
    <location>
        <begin position="232"/>
        <end position="310"/>
    </location>
</feature>
<dbReference type="Pfam" id="PF18175">
    <property type="entry name" value="HU-CCDC81_bac_2"/>
    <property type="match status" value="1"/>
</dbReference>
<reference evidence="2" key="1">
    <citation type="submission" date="2020-10" db="EMBL/GenBank/DDBJ databases">
        <authorList>
            <person name="Gilroy R."/>
        </authorList>
    </citation>
    <scope>NUCLEOTIDE SEQUENCE</scope>
    <source>
        <strain evidence="2">G3-3990</strain>
    </source>
</reference>
<dbReference type="InterPro" id="IPR041268">
    <property type="entry name" value="HU-CCDC81_bac_2"/>
</dbReference>